<dbReference type="GO" id="GO:0006952">
    <property type="term" value="P:defense response"/>
    <property type="evidence" value="ECO:0007669"/>
    <property type="project" value="UniProtKB-KW"/>
</dbReference>
<feature type="domain" description="Disease resistance N-terminal" evidence="8">
    <location>
        <begin position="87"/>
        <end position="161"/>
    </location>
</feature>
<keyword evidence="3" id="KW-0677">Repeat</keyword>
<evidence type="ECO:0000256" key="2">
    <source>
        <dbReference type="ARBA" id="ARBA00022614"/>
    </source>
</evidence>
<dbReference type="SUPFAM" id="SSF52058">
    <property type="entry name" value="L domain-like"/>
    <property type="match status" value="2"/>
</dbReference>
<dbReference type="SUPFAM" id="SSF52540">
    <property type="entry name" value="P-loop containing nucleoside triphosphate hydrolases"/>
    <property type="match status" value="1"/>
</dbReference>
<evidence type="ECO:0008006" key="14">
    <source>
        <dbReference type="Google" id="ProtNLM"/>
    </source>
</evidence>
<dbReference type="OrthoDB" id="603156at2759"/>
<organism evidence="12">
    <name type="scientific">Triticum aestivum</name>
    <name type="common">Wheat</name>
    <dbReference type="NCBI Taxonomy" id="4565"/>
    <lineage>
        <taxon>Eukaryota</taxon>
        <taxon>Viridiplantae</taxon>
        <taxon>Streptophyta</taxon>
        <taxon>Embryophyta</taxon>
        <taxon>Tracheophyta</taxon>
        <taxon>Spermatophyta</taxon>
        <taxon>Magnoliopsida</taxon>
        <taxon>Liliopsida</taxon>
        <taxon>Poales</taxon>
        <taxon>Poaceae</taxon>
        <taxon>BOP clade</taxon>
        <taxon>Pooideae</taxon>
        <taxon>Triticodae</taxon>
        <taxon>Triticeae</taxon>
        <taxon>Triticinae</taxon>
        <taxon>Triticum</taxon>
    </lineage>
</organism>
<dbReference type="Gramene" id="TraesCS2B02G486200.1">
    <property type="protein sequence ID" value="TraesCS2B02G486200.1"/>
    <property type="gene ID" value="TraesCS2B02G486200"/>
</dbReference>
<dbReference type="Pfam" id="PF25019">
    <property type="entry name" value="LRR_R13L1-DRL21"/>
    <property type="match status" value="1"/>
</dbReference>
<dbReference type="GO" id="GO:0051707">
    <property type="term" value="P:response to other organism"/>
    <property type="evidence" value="ECO:0007669"/>
    <property type="project" value="UniProtKB-ARBA"/>
</dbReference>
<dbReference type="Gene3D" id="3.80.10.10">
    <property type="entry name" value="Ribonuclease Inhibitor"/>
    <property type="match status" value="5"/>
</dbReference>
<dbReference type="RefSeq" id="XP_044326111.1">
    <property type="nucleotide sequence ID" value="XM_044470176.1"/>
</dbReference>
<dbReference type="OMA" id="MWRFFIS"/>
<dbReference type="Pfam" id="PF18052">
    <property type="entry name" value="Rx_N"/>
    <property type="match status" value="1"/>
</dbReference>
<evidence type="ECO:0000256" key="3">
    <source>
        <dbReference type="ARBA" id="ARBA00022737"/>
    </source>
</evidence>
<evidence type="ECO:0000259" key="9">
    <source>
        <dbReference type="Pfam" id="PF23559"/>
    </source>
</evidence>
<evidence type="ECO:0000256" key="5">
    <source>
        <dbReference type="ARBA" id="ARBA00022821"/>
    </source>
</evidence>
<evidence type="ECO:0000256" key="6">
    <source>
        <dbReference type="ARBA" id="ARBA00022840"/>
    </source>
</evidence>
<evidence type="ECO:0000256" key="4">
    <source>
        <dbReference type="ARBA" id="ARBA00022741"/>
    </source>
</evidence>
<dbReference type="Gramene" id="TraesNOR2B03G01042910.1">
    <property type="protein sequence ID" value="TraesNOR2B03G01042910.1"/>
    <property type="gene ID" value="TraesNOR2B03G01042910"/>
</dbReference>
<dbReference type="GO" id="GO:0005524">
    <property type="term" value="F:ATP binding"/>
    <property type="evidence" value="ECO:0007669"/>
    <property type="project" value="UniProtKB-KW"/>
</dbReference>
<dbReference type="PANTHER" id="PTHR36766:SF40">
    <property type="entry name" value="DISEASE RESISTANCE PROTEIN RGA3"/>
    <property type="match status" value="1"/>
</dbReference>
<gene>
    <name evidence="12" type="primary">LOC123046750</name>
</gene>
<dbReference type="Pfam" id="PF23559">
    <property type="entry name" value="WHD_DRP"/>
    <property type="match status" value="1"/>
</dbReference>
<dbReference type="GeneID" id="123046750"/>
<keyword evidence="2" id="KW-0433">Leucine-rich repeat</keyword>
<keyword evidence="6" id="KW-0067">ATP-binding</keyword>
<proteinExistence type="inferred from homology"/>
<evidence type="ECO:0000256" key="1">
    <source>
        <dbReference type="ARBA" id="ARBA00008894"/>
    </source>
</evidence>
<dbReference type="InterPro" id="IPR041118">
    <property type="entry name" value="Rx_N"/>
</dbReference>
<evidence type="ECO:0000313" key="12">
    <source>
        <dbReference type="EnsemblPlants" id="TraesCS2B02G486200.1"/>
    </source>
</evidence>
<reference evidence="12" key="1">
    <citation type="submission" date="2018-08" db="EMBL/GenBank/DDBJ databases">
        <authorList>
            <person name="Rossello M."/>
        </authorList>
    </citation>
    <scope>NUCLEOTIDE SEQUENCE [LARGE SCALE GENOMIC DNA]</scope>
    <source>
        <strain evidence="12">cv. Chinese Spring</strain>
    </source>
</reference>
<evidence type="ECO:0000259" key="7">
    <source>
        <dbReference type="Pfam" id="PF00931"/>
    </source>
</evidence>
<dbReference type="Gene3D" id="1.10.8.430">
    <property type="entry name" value="Helical domain of apoptotic protease-activating factors"/>
    <property type="match status" value="1"/>
</dbReference>
<dbReference type="SMR" id="A0A3B6CFF7"/>
<dbReference type="PANTHER" id="PTHR36766">
    <property type="entry name" value="PLANT BROAD-SPECTRUM MILDEW RESISTANCE PROTEIN RPW8"/>
    <property type="match status" value="1"/>
</dbReference>
<dbReference type="Gene3D" id="1.20.5.4130">
    <property type="match status" value="1"/>
</dbReference>
<evidence type="ECO:0000259" key="11">
    <source>
        <dbReference type="Pfam" id="PF25019"/>
    </source>
</evidence>
<dbReference type="Gene3D" id="3.40.50.300">
    <property type="entry name" value="P-loop containing nucleotide triphosphate hydrolases"/>
    <property type="match status" value="1"/>
</dbReference>
<dbReference type="RefSeq" id="XP_044326110.1">
    <property type="nucleotide sequence ID" value="XM_044470175.1"/>
</dbReference>
<feature type="domain" description="NB-ARC" evidence="7">
    <location>
        <begin position="288"/>
        <end position="462"/>
    </location>
</feature>
<keyword evidence="4" id="KW-0547">Nucleotide-binding</keyword>
<feature type="domain" description="Disease resistance protein winged helix" evidence="9">
    <location>
        <begin position="545"/>
        <end position="610"/>
    </location>
</feature>
<dbReference type="InterPro" id="IPR042197">
    <property type="entry name" value="Apaf_helical"/>
</dbReference>
<dbReference type="EnsemblPlants" id="TraesCS2B02G486200.1">
    <property type="protein sequence ID" value="TraesCS2B02G486200.1"/>
    <property type="gene ID" value="TraesCS2B02G486200"/>
</dbReference>
<dbReference type="Gramene" id="TraesCLE_scaffold_018087_01G000300.1">
    <property type="protein sequence ID" value="TraesCLE_scaffold_018087_01G000300.1"/>
    <property type="gene ID" value="TraesCLE_scaffold_018087_01G000300"/>
</dbReference>
<dbReference type="Pfam" id="PF00931">
    <property type="entry name" value="NB-ARC"/>
    <property type="match status" value="1"/>
</dbReference>
<dbReference type="GO" id="GO:0043531">
    <property type="term" value="F:ADP binding"/>
    <property type="evidence" value="ECO:0007669"/>
    <property type="project" value="InterPro"/>
</dbReference>
<keyword evidence="5" id="KW-0611">Plant defense</keyword>
<dbReference type="InterPro" id="IPR032675">
    <property type="entry name" value="LRR_dom_sf"/>
</dbReference>
<dbReference type="Proteomes" id="UP000019116">
    <property type="component" value="Chromosome 2B"/>
</dbReference>
<dbReference type="InterPro" id="IPR058922">
    <property type="entry name" value="WHD_DRP"/>
</dbReference>
<evidence type="ECO:0000259" key="8">
    <source>
        <dbReference type="Pfam" id="PF18052"/>
    </source>
</evidence>
<name>A0A3B6CFF7_WHEAT</name>
<keyword evidence="13" id="KW-1185">Reference proteome</keyword>
<dbReference type="InterPro" id="IPR055357">
    <property type="entry name" value="LRR_At1g61320_AtMIF1"/>
</dbReference>
<sequence>MMLCDVLSCTACTIYSIKYASYYVLGGLVVQCIFKPDRSNAYSCFCSCRCCDALGVPGEMSGLLGTVVDAAIGWLVESILGSFFTGQMEAWTHEIGLAEDVEKLKFEMRYVEMVLAAARGRRIDNMPLAQSLADLKELLYDSEDVMDELDYYRLQQRIKKGKGCTAPTGTNPDGSYVSSSTLSSVVKLVLSATSQITDWISRGRKRKREEEGPAHCNILPFVIKDNISKRINVIVNLLHSNGNSVQGALQLEILRPMAASSKSQNITRNAHMTTSHSIEHQVYGRDAERDEIIDLLIKGGSGDLNVLPVVGIGGIGKTTLARYVYHDERITNHFDLKMWICVSTNFSERRLTIEILEHVCKDRQEYENVSNFNVLQEILLKYIRKKIFLLVLDDMWEDKDKIGWIKLLAPLKGNQVSGCMILATTRMKSVAEMIQTMDEVRMSGLNEKEFWLLFKACAFGNENYEGDPYLQSIGKQIAKALKGCPLAAQSVGALLNTSVSHKHWRTVRFKWRSLQDDANDILPVLKLSYDYLPVHLQHCFSYCSLFPEDKQFDGKELVHAWISQNFVRCEDTTMKLEETGQRYLDRLVDLCFFQKVGSKYVMHDLMHELAGKVSSNECATVHGLKHEEIRSSVRHLSIITTAFDKDKPGSFPIEKFDQILQKVGPSQKLRTLMLFGRSSINLLGSLHTLCKKAKCLRILRIYVTEADVSSIQSLLNPYHLRYLEYIHVDLTDRLLYRVYNNTVTVFPQASTRFYHLQVLNLGISGNFAVPNDIYNLVNLRHLISHEKVHQAIACVGNMTSLQELNFKVQNVSNFEIRELQSLNELVLLEISQLENVRTKEEASGARLLDKEYLETLSLSWQDNSTNLQPDVAKDVLEGLQPHQDLKTLEITGYGGATSPTWLSNTSLVTLLQILHLEKCREWQMLPTPEMLPFLRKLTLIRMLNLTEISVSSLEELILIDMPKLKKCIGSYGMELTSRLRVLMIKNCPQLNECTLFQSYSSFNAEQKSWFPSLRKLSIGQCPHILNNWPILPLREMEVLKELELMDLHVVRVSVPSLEKLVLTKMTSLEFCSSLTSQGDQMGLPSSLRRLTIHDCPCLIVSHPLLPSALISELSIRGFQGLAKMSIDHRWFTIEDNESSVLDDSILAFSNLGGITLFQIRNCPNLVSLSSEAFSHLIALQVLVIDDCPNLTMSNIMPEVVLSSLKRVHIDRCGVTGRWLSQLLSHSLSLEDLKLRDCPHIKFLSISQPTETEGTSSLASAVMTSAQDEHELKLPYNILCSLKMLWIQQSLDLKFFGGNRDSTRFTSLRELVLDDCPKLVSSLVGETKDDGTMEVGLLPPSLEDLTITPLPRNLQSFTPQGLLHLKKLSLSDSPCLKSVELHSCTALQELQIWRCGKLAVLEGLQFLTSIRSLDIWLNPELSCAWELKLQEQEQGGNQIQLLPPSLDKLEICDLTDRVQSRLLTCLPAITKLAIRYSPKLTSLQLGCCTALKELEIGYANLLVSIEGLQFCRNLTSLKVFNSSGLASCLELVSHQQGASEIWSRLETLQMDDASVLSMPLCKQLTSLTHLEFRSRSVEQRESLVNLTGEQERGLQLLTSLQELRFQGFPNLLSLPENLHSLTSLERLSIYHCQSITRLPDMGLPPSLRHLELFYCSEELGMHSRIVTTEKLKVRIDHQYAN</sequence>
<feature type="domain" description="R13L1/DRL21-like LRR repeat region" evidence="11">
    <location>
        <begin position="816"/>
        <end position="942"/>
    </location>
</feature>
<protein>
    <recommendedName>
        <fullName evidence="14">NB-ARC domain-containing protein</fullName>
    </recommendedName>
</protein>
<dbReference type="Gramene" id="TraesCS2B03G1226000.1">
    <property type="protein sequence ID" value="TraesCS2B03G1226000.1.CDS"/>
    <property type="gene ID" value="TraesCS2B03G1226000"/>
</dbReference>
<dbReference type="Gene3D" id="1.10.10.10">
    <property type="entry name" value="Winged helix-like DNA-binding domain superfamily/Winged helix DNA-binding domain"/>
    <property type="match status" value="1"/>
</dbReference>
<dbReference type="PRINTS" id="PR00364">
    <property type="entry name" value="DISEASERSIST"/>
</dbReference>
<dbReference type="Pfam" id="PF23622">
    <property type="entry name" value="LRR_At1g61320_AtMIF1"/>
    <property type="match status" value="1"/>
</dbReference>
<dbReference type="STRING" id="4565.A0A3B6CFF7"/>
<dbReference type="Gramene" id="TraesROB_scaffold_001867_01G000800.1">
    <property type="protein sequence ID" value="TraesROB_scaffold_001867_01G000800.1"/>
    <property type="gene ID" value="TraesROB_scaffold_001867_01G000800"/>
</dbReference>
<dbReference type="InterPro" id="IPR002182">
    <property type="entry name" value="NB-ARC"/>
</dbReference>
<dbReference type="InterPro" id="IPR056789">
    <property type="entry name" value="LRR_R13L1-DRL21"/>
</dbReference>
<reference evidence="12" key="2">
    <citation type="submission" date="2018-10" db="UniProtKB">
        <authorList>
            <consortium name="EnsemblPlants"/>
        </authorList>
    </citation>
    <scope>IDENTIFICATION</scope>
</reference>
<feature type="domain" description="At1g61320/AtMIF1 LRR" evidence="10">
    <location>
        <begin position="1199"/>
        <end position="1246"/>
    </location>
</feature>
<evidence type="ECO:0000259" key="10">
    <source>
        <dbReference type="Pfam" id="PF23622"/>
    </source>
</evidence>
<comment type="similarity">
    <text evidence="1">Belongs to the disease resistance NB-LRR family.</text>
</comment>
<dbReference type="InterPro" id="IPR027417">
    <property type="entry name" value="P-loop_NTPase"/>
</dbReference>
<dbReference type="InterPro" id="IPR036388">
    <property type="entry name" value="WH-like_DNA-bd_sf"/>
</dbReference>
<evidence type="ECO:0000313" key="13">
    <source>
        <dbReference type="Proteomes" id="UP000019116"/>
    </source>
</evidence>
<accession>A0A3B6CFF7</accession>